<accession>A0ABW0FQL2</accession>
<dbReference type="Gene3D" id="3.30.10.10">
    <property type="entry name" value="Trypsin Inhibitor V, subunit A"/>
    <property type="match status" value="1"/>
</dbReference>
<protein>
    <submittedName>
        <fullName evidence="2">Hemolysin</fullName>
    </submittedName>
</protein>
<feature type="chain" id="PRO_5047146554" evidence="1">
    <location>
        <begin position="19"/>
        <end position="90"/>
    </location>
</feature>
<evidence type="ECO:0000256" key="1">
    <source>
        <dbReference type="SAM" id="SignalP"/>
    </source>
</evidence>
<keyword evidence="1" id="KW-0732">Signal</keyword>
<reference evidence="3" key="1">
    <citation type="journal article" date="2019" name="Int. J. Syst. Evol. Microbiol.">
        <title>The Global Catalogue of Microorganisms (GCM) 10K type strain sequencing project: providing services to taxonomists for standard genome sequencing and annotation.</title>
        <authorList>
            <consortium name="The Broad Institute Genomics Platform"/>
            <consortium name="The Broad Institute Genome Sequencing Center for Infectious Disease"/>
            <person name="Wu L."/>
            <person name="Ma J."/>
        </authorList>
    </citation>
    <scope>NUCLEOTIDE SEQUENCE [LARGE SCALE GENOMIC DNA]</scope>
    <source>
        <strain evidence="3">JCM 12125</strain>
    </source>
</reference>
<feature type="signal peptide" evidence="1">
    <location>
        <begin position="1"/>
        <end position="18"/>
    </location>
</feature>
<dbReference type="EMBL" id="JBHSLF010000011">
    <property type="protein sequence ID" value="MFC5343243.1"/>
    <property type="molecule type" value="Genomic_DNA"/>
</dbReference>
<evidence type="ECO:0000313" key="2">
    <source>
        <dbReference type="EMBL" id="MFC5343243.1"/>
    </source>
</evidence>
<dbReference type="Proteomes" id="UP001596152">
    <property type="component" value="Unassembled WGS sequence"/>
</dbReference>
<dbReference type="RefSeq" id="WP_374038944.1">
    <property type="nucleotide sequence ID" value="NZ_CP169082.1"/>
</dbReference>
<name>A0ABW0FQL2_9CAUL</name>
<sequence>MRVIAGVILAGGLMAACAQPPAPQPDGPKRCDAAAARSLIGSHMGAVDFAAGANVRFVCTTCAATEDYREDRLNIRFDEATGIIRSVDCG</sequence>
<keyword evidence="3" id="KW-1185">Reference proteome</keyword>
<gene>
    <name evidence="2" type="ORF">ACFPIE_04905</name>
</gene>
<organism evidence="2 3">
    <name type="scientific">Brevundimonas staleyi</name>
    <dbReference type="NCBI Taxonomy" id="74326"/>
    <lineage>
        <taxon>Bacteria</taxon>
        <taxon>Pseudomonadati</taxon>
        <taxon>Pseudomonadota</taxon>
        <taxon>Alphaproteobacteria</taxon>
        <taxon>Caulobacterales</taxon>
        <taxon>Caulobacteraceae</taxon>
        <taxon>Brevundimonas</taxon>
    </lineage>
</organism>
<comment type="caution">
    <text evidence="2">The sequence shown here is derived from an EMBL/GenBank/DDBJ whole genome shotgun (WGS) entry which is preliminary data.</text>
</comment>
<evidence type="ECO:0000313" key="3">
    <source>
        <dbReference type="Proteomes" id="UP001596152"/>
    </source>
</evidence>
<proteinExistence type="predicted"/>
<dbReference type="PROSITE" id="PS51257">
    <property type="entry name" value="PROKAR_LIPOPROTEIN"/>
    <property type="match status" value="1"/>
</dbReference>